<gene>
    <name evidence="2" type="ORF">AA14337_1668</name>
</gene>
<keyword evidence="3" id="KW-1185">Reference proteome</keyword>
<name>A0ABQ0PSZ7_9PROT</name>
<evidence type="ECO:0000313" key="2">
    <source>
        <dbReference type="EMBL" id="GBQ80240.1"/>
    </source>
</evidence>
<evidence type="ECO:0000313" key="3">
    <source>
        <dbReference type="Proteomes" id="UP001065047"/>
    </source>
</evidence>
<accession>A0ABQ0PSZ7</accession>
<organism evidence="2 3">
    <name type="scientific">Acetobacter malorum DSM 14337</name>
    <dbReference type="NCBI Taxonomy" id="1307910"/>
    <lineage>
        <taxon>Bacteria</taxon>
        <taxon>Pseudomonadati</taxon>
        <taxon>Pseudomonadota</taxon>
        <taxon>Alphaproteobacteria</taxon>
        <taxon>Acetobacterales</taxon>
        <taxon>Acetobacteraceae</taxon>
        <taxon>Acetobacter</taxon>
    </lineage>
</organism>
<sequence length="96" mass="10305">MRVRTVGGHFEASCPDNPDVILPHQASYTTMRGRKATSYESPGHTGAPVALLVLHMNSPDMHHQGIILPSTGTDRTRAPTSKTPVTDSKETADALL</sequence>
<feature type="region of interest" description="Disordered" evidence="1">
    <location>
        <begin position="62"/>
        <end position="96"/>
    </location>
</feature>
<comment type="caution">
    <text evidence="2">The sequence shown here is derived from an EMBL/GenBank/DDBJ whole genome shotgun (WGS) entry which is preliminary data.</text>
</comment>
<reference evidence="2" key="1">
    <citation type="submission" date="2013-04" db="EMBL/GenBank/DDBJ databases">
        <title>The genome sequencing project of 58 acetic acid bacteria.</title>
        <authorList>
            <person name="Okamoto-Kainuma A."/>
            <person name="Ishikawa M."/>
            <person name="Umino S."/>
            <person name="Koizumi Y."/>
            <person name="Shiwa Y."/>
            <person name="Yoshikawa H."/>
            <person name="Matsutani M."/>
            <person name="Matsushita K."/>
        </authorList>
    </citation>
    <scope>NUCLEOTIDE SEQUENCE</scope>
    <source>
        <strain evidence="2">DSM 14337</strain>
    </source>
</reference>
<evidence type="ECO:0000256" key="1">
    <source>
        <dbReference type="SAM" id="MobiDB-lite"/>
    </source>
</evidence>
<protein>
    <recommendedName>
        <fullName evidence="4">Transposase</fullName>
    </recommendedName>
</protein>
<proteinExistence type="predicted"/>
<evidence type="ECO:0008006" key="4">
    <source>
        <dbReference type="Google" id="ProtNLM"/>
    </source>
</evidence>
<dbReference type="EMBL" id="BAPF01000029">
    <property type="protein sequence ID" value="GBQ80240.1"/>
    <property type="molecule type" value="Genomic_DNA"/>
</dbReference>
<dbReference type="Proteomes" id="UP001065047">
    <property type="component" value="Unassembled WGS sequence"/>
</dbReference>
<feature type="compositionally biased region" description="Polar residues" evidence="1">
    <location>
        <begin position="70"/>
        <end position="86"/>
    </location>
</feature>
<feature type="compositionally biased region" description="Basic and acidic residues" evidence="1">
    <location>
        <begin position="87"/>
        <end position="96"/>
    </location>
</feature>